<accession>A0A5N5I1R9</accession>
<dbReference type="GO" id="GO:0032259">
    <property type="term" value="P:methylation"/>
    <property type="evidence" value="ECO:0007669"/>
    <property type="project" value="UniProtKB-KW"/>
</dbReference>
<dbReference type="SUPFAM" id="SSF53335">
    <property type="entry name" value="S-adenosyl-L-methionine-dependent methyltransferases"/>
    <property type="match status" value="1"/>
</dbReference>
<protein>
    <submittedName>
        <fullName evidence="1">Protein N-lysine methyltransferase METTL21A</fullName>
    </submittedName>
</protein>
<evidence type="ECO:0000313" key="1">
    <source>
        <dbReference type="EMBL" id="KAB2633809.1"/>
    </source>
</evidence>
<reference evidence="1 2" key="3">
    <citation type="submission" date="2019-11" db="EMBL/GenBank/DDBJ databases">
        <title>A de novo genome assembly of a pear dwarfing rootstock.</title>
        <authorList>
            <person name="Wang F."/>
            <person name="Wang J."/>
            <person name="Li S."/>
            <person name="Zhang Y."/>
            <person name="Fang M."/>
            <person name="Ma L."/>
            <person name="Zhao Y."/>
            <person name="Jiang S."/>
        </authorList>
    </citation>
    <scope>NUCLEOTIDE SEQUENCE [LARGE SCALE GENOMIC DNA]</scope>
    <source>
        <strain evidence="1">S2</strain>
        <tissue evidence="1">Leaf</tissue>
    </source>
</reference>
<proteinExistence type="predicted"/>
<keyword evidence="1" id="KW-0808">Transferase</keyword>
<dbReference type="Gene3D" id="3.40.50.150">
    <property type="entry name" value="Vaccinia Virus protein VP39"/>
    <property type="match status" value="1"/>
</dbReference>
<dbReference type="GO" id="GO:0008168">
    <property type="term" value="F:methyltransferase activity"/>
    <property type="evidence" value="ECO:0007669"/>
    <property type="project" value="UniProtKB-KW"/>
</dbReference>
<gene>
    <name evidence="1" type="ORF">D8674_030056</name>
</gene>
<keyword evidence="2" id="KW-1185">Reference proteome</keyword>
<name>A0A5N5I1R9_9ROSA</name>
<comment type="caution">
    <text evidence="1">The sequence shown here is derived from an EMBL/GenBank/DDBJ whole genome shotgun (WGS) entry which is preliminary data.</text>
</comment>
<evidence type="ECO:0000313" key="2">
    <source>
        <dbReference type="Proteomes" id="UP000327157"/>
    </source>
</evidence>
<dbReference type="OrthoDB" id="413520at2759"/>
<reference evidence="2" key="2">
    <citation type="submission" date="2019-10" db="EMBL/GenBank/DDBJ databases">
        <title>A de novo genome assembly of a pear dwarfing rootstock.</title>
        <authorList>
            <person name="Wang F."/>
            <person name="Wang J."/>
            <person name="Li S."/>
            <person name="Zhang Y."/>
            <person name="Fang M."/>
            <person name="Ma L."/>
            <person name="Zhao Y."/>
            <person name="Jiang S."/>
        </authorList>
    </citation>
    <scope>NUCLEOTIDE SEQUENCE [LARGE SCALE GENOMIC DNA]</scope>
</reference>
<reference evidence="1 2" key="1">
    <citation type="submission" date="2019-09" db="EMBL/GenBank/DDBJ databases">
        <authorList>
            <person name="Ou C."/>
        </authorList>
    </citation>
    <scope>NUCLEOTIDE SEQUENCE [LARGE SCALE GENOMIC DNA]</scope>
    <source>
        <strain evidence="1">S2</strain>
        <tissue evidence="1">Leaf</tissue>
    </source>
</reference>
<dbReference type="PANTHER" id="PTHR14614">
    <property type="entry name" value="HEPATOCELLULAR CARCINOMA-ASSOCIATED ANTIGEN"/>
    <property type="match status" value="1"/>
</dbReference>
<dbReference type="AlphaFoldDB" id="A0A5N5I1R9"/>
<dbReference type="InterPro" id="IPR029063">
    <property type="entry name" value="SAM-dependent_MTases_sf"/>
</dbReference>
<dbReference type="Pfam" id="PF10294">
    <property type="entry name" value="Methyltransf_16"/>
    <property type="match status" value="1"/>
</dbReference>
<dbReference type="PANTHER" id="PTHR14614:SF109">
    <property type="entry name" value="RIBOSOMAL LYSINE N-METHYLTRANSFERASE 5"/>
    <property type="match status" value="1"/>
</dbReference>
<dbReference type="InterPro" id="IPR019410">
    <property type="entry name" value="Methyltransf_16"/>
</dbReference>
<dbReference type="Proteomes" id="UP000327157">
    <property type="component" value="Chromosome 6"/>
</dbReference>
<keyword evidence="1" id="KW-0489">Methyltransferase</keyword>
<organism evidence="1 2">
    <name type="scientific">Pyrus ussuriensis x Pyrus communis</name>
    <dbReference type="NCBI Taxonomy" id="2448454"/>
    <lineage>
        <taxon>Eukaryota</taxon>
        <taxon>Viridiplantae</taxon>
        <taxon>Streptophyta</taxon>
        <taxon>Embryophyta</taxon>
        <taxon>Tracheophyta</taxon>
        <taxon>Spermatophyta</taxon>
        <taxon>Magnoliopsida</taxon>
        <taxon>eudicotyledons</taxon>
        <taxon>Gunneridae</taxon>
        <taxon>Pentapetalae</taxon>
        <taxon>rosids</taxon>
        <taxon>fabids</taxon>
        <taxon>Rosales</taxon>
        <taxon>Rosaceae</taxon>
        <taxon>Amygdaloideae</taxon>
        <taxon>Maleae</taxon>
        <taxon>Pyrus</taxon>
    </lineage>
</organism>
<dbReference type="EMBL" id="SMOL01000120">
    <property type="protein sequence ID" value="KAB2633809.1"/>
    <property type="molecule type" value="Genomic_DNA"/>
</dbReference>
<sequence>MTTGTEEVVLKEEEEERMVRMGSYGGMVRLLTVTATAKSEEEEEEKEKEECSYEAAAEEIMLLWGIQQPTLSKPNAFVSQACLELKLDACGHSLSIFQSPSSLNTPGVTGAVMWDSGVVLGKFLEHASDAELLPLQGKKVVALGSGCGLVGCIAALLGGQVVLTDLPDRLRLLRKNIEVNLRHGDMRGSAKVMEFTWGDDPDPELTEPPPDLVLGSDVIYSEEAVLDLLSALQQLSGGETTIFLAGELRNDAVLEYFLECAMKDFVIGRLDQRQWHPEYCSSRVVLYVLVRK</sequence>